<dbReference type="STRING" id="363870.NG54_13245"/>
<comment type="caution">
    <text evidence="1">The sequence shown here is derived from an EMBL/GenBank/DDBJ whole genome shotgun (WGS) entry which is preliminary data.</text>
</comment>
<evidence type="ECO:0000313" key="1">
    <source>
        <dbReference type="EMBL" id="KHD84780.1"/>
    </source>
</evidence>
<dbReference type="Proteomes" id="UP000030588">
    <property type="component" value="Unassembled WGS sequence"/>
</dbReference>
<evidence type="ECO:0000313" key="2">
    <source>
        <dbReference type="Proteomes" id="UP000030588"/>
    </source>
</evidence>
<sequence length="66" mass="7286">MKTAFRNSRDIVKITMSVLFKVEPYFIGKNESANYMAHSENRQCKVSLGTLLGYDTGIAAGVKGDI</sequence>
<dbReference type="AlphaFoldDB" id="A0A0A6V9H8"/>
<reference evidence="1 2" key="1">
    <citation type="submission" date="2014-10" db="EMBL/GenBank/DDBJ databases">
        <title>Draft genome of phytase producing Bacillus ginsengihumi strain M2.11.</title>
        <authorList>
            <person name="Toymentseva A."/>
            <person name="Boulygina E.A."/>
            <person name="Kazakov S.V."/>
            <person name="Kayumov I."/>
            <person name="Suleimanova A.D."/>
            <person name="Mardanova A.M."/>
            <person name="Maria S.N."/>
            <person name="Sergey M.Y."/>
            <person name="Sharipova M.R."/>
        </authorList>
    </citation>
    <scope>NUCLEOTIDE SEQUENCE [LARGE SCALE GENOMIC DNA]</scope>
    <source>
        <strain evidence="1 2">M2.11</strain>
    </source>
</reference>
<dbReference type="RefSeq" id="WP_035355342.1">
    <property type="nucleotide sequence ID" value="NZ_JRUN01000042.1"/>
</dbReference>
<protein>
    <submittedName>
        <fullName evidence="1">Uncharacterized protein</fullName>
    </submittedName>
</protein>
<accession>A0A0A6V9H8</accession>
<name>A0A0A6V9H8_9BACI</name>
<gene>
    <name evidence="1" type="ORF">NG54_13245</name>
</gene>
<organism evidence="1 2">
    <name type="scientific">Heyndrickxia ginsengihumi</name>
    <dbReference type="NCBI Taxonomy" id="363870"/>
    <lineage>
        <taxon>Bacteria</taxon>
        <taxon>Bacillati</taxon>
        <taxon>Bacillota</taxon>
        <taxon>Bacilli</taxon>
        <taxon>Bacillales</taxon>
        <taxon>Bacillaceae</taxon>
        <taxon>Heyndrickxia</taxon>
    </lineage>
</organism>
<dbReference type="EMBL" id="JRUN01000042">
    <property type="protein sequence ID" value="KHD84780.1"/>
    <property type="molecule type" value="Genomic_DNA"/>
</dbReference>
<proteinExistence type="predicted"/>